<dbReference type="AlphaFoldDB" id="A0AAN6V594"/>
<feature type="region of interest" description="Disordered" evidence="1">
    <location>
        <begin position="42"/>
        <end position="64"/>
    </location>
</feature>
<sequence length="445" mass="50345">MGALPNRRVLINLAIVALAGLLIFAIALPSSRVTLRDLVKQKPNPEIPDEPAPPPKPKYKPEPDYLPPPIKDNFPLLATSSPPPIPKWNQPRQDAHKTYNLPAAPPLFIGFTRTWPVLQQAVVSYITAGWPASQIYVIENTGVQQANARGQLSLQNPFFLNHTALHALGVNIIQTPTLLSFAQMQNFFLSLTYAHDWPYFFWSHMDVLALAYEDGRAGLTPRYDAPGYKSLYELALTALQTTQEKGHKWGLRFFSYDHLTLVNPKAYEDVGGWDTLIPYYMTDCDMHSRLTMRGWTIEDAKAGIITDVASALGDLSALYRVDGVEPNFVDPNPPPPKEEGGKSKQRAKRDEDPNLAKWNALRKTADRMFQHKHGDRERNTWQLGQHGGEGEPFYYNAAGLAEGIEVMTETGREMYRRKWGHRDCELIKKGGLKFEDAWRVKKDWD</sequence>
<protein>
    <submittedName>
        <fullName evidence="2">Uncharacterized protein</fullName>
    </submittedName>
</protein>
<dbReference type="Proteomes" id="UP001302676">
    <property type="component" value="Unassembled WGS sequence"/>
</dbReference>
<dbReference type="EMBL" id="MU853571">
    <property type="protein sequence ID" value="KAK4145123.1"/>
    <property type="molecule type" value="Genomic_DNA"/>
</dbReference>
<reference evidence="2" key="2">
    <citation type="submission" date="2023-05" db="EMBL/GenBank/DDBJ databases">
        <authorList>
            <consortium name="Lawrence Berkeley National Laboratory"/>
            <person name="Steindorff A."/>
            <person name="Hensen N."/>
            <person name="Bonometti L."/>
            <person name="Westerberg I."/>
            <person name="Brannstrom I.O."/>
            <person name="Guillou S."/>
            <person name="Cros-Aarteil S."/>
            <person name="Calhoun S."/>
            <person name="Haridas S."/>
            <person name="Kuo A."/>
            <person name="Mondo S."/>
            <person name="Pangilinan J."/>
            <person name="Riley R."/>
            <person name="Labutti K."/>
            <person name="Andreopoulos B."/>
            <person name="Lipzen A."/>
            <person name="Chen C."/>
            <person name="Yanf M."/>
            <person name="Daum C."/>
            <person name="Ng V."/>
            <person name="Clum A."/>
            <person name="Ohm R."/>
            <person name="Martin F."/>
            <person name="Silar P."/>
            <person name="Natvig D."/>
            <person name="Lalanne C."/>
            <person name="Gautier V."/>
            <person name="Ament-Velasquez S.L."/>
            <person name="Kruys A."/>
            <person name="Hutchinson M.I."/>
            <person name="Powell A.J."/>
            <person name="Barry K."/>
            <person name="Miller A.N."/>
            <person name="Grigoriev I.V."/>
            <person name="Debuchy R."/>
            <person name="Gladieux P."/>
            <person name="Thoren M.H."/>
            <person name="Johannesson H."/>
        </authorList>
    </citation>
    <scope>NUCLEOTIDE SEQUENCE</scope>
    <source>
        <strain evidence="2">CBS 141.50</strain>
    </source>
</reference>
<dbReference type="RefSeq" id="XP_062638494.1">
    <property type="nucleotide sequence ID" value="XM_062776760.1"/>
</dbReference>
<evidence type="ECO:0000313" key="2">
    <source>
        <dbReference type="EMBL" id="KAK4145123.1"/>
    </source>
</evidence>
<feature type="region of interest" description="Disordered" evidence="1">
    <location>
        <begin position="324"/>
        <end position="355"/>
    </location>
</feature>
<reference evidence="2" key="1">
    <citation type="journal article" date="2023" name="Mol. Phylogenet. Evol.">
        <title>Genome-scale phylogeny and comparative genomics of the fungal order Sordariales.</title>
        <authorList>
            <person name="Hensen N."/>
            <person name="Bonometti L."/>
            <person name="Westerberg I."/>
            <person name="Brannstrom I.O."/>
            <person name="Guillou S."/>
            <person name="Cros-Aarteil S."/>
            <person name="Calhoun S."/>
            <person name="Haridas S."/>
            <person name="Kuo A."/>
            <person name="Mondo S."/>
            <person name="Pangilinan J."/>
            <person name="Riley R."/>
            <person name="LaButti K."/>
            <person name="Andreopoulos B."/>
            <person name="Lipzen A."/>
            <person name="Chen C."/>
            <person name="Yan M."/>
            <person name="Daum C."/>
            <person name="Ng V."/>
            <person name="Clum A."/>
            <person name="Steindorff A."/>
            <person name="Ohm R.A."/>
            <person name="Martin F."/>
            <person name="Silar P."/>
            <person name="Natvig D.O."/>
            <person name="Lalanne C."/>
            <person name="Gautier V."/>
            <person name="Ament-Velasquez S.L."/>
            <person name="Kruys A."/>
            <person name="Hutchinson M.I."/>
            <person name="Powell A.J."/>
            <person name="Barry K."/>
            <person name="Miller A.N."/>
            <person name="Grigoriev I.V."/>
            <person name="Debuchy R."/>
            <person name="Gladieux P."/>
            <person name="Hiltunen Thoren M."/>
            <person name="Johannesson H."/>
        </authorList>
    </citation>
    <scope>NUCLEOTIDE SEQUENCE</scope>
    <source>
        <strain evidence="2">CBS 141.50</strain>
    </source>
</reference>
<proteinExistence type="predicted"/>
<gene>
    <name evidence="2" type="ORF">C8A04DRAFT_10912</name>
</gene>
<feature type="compositionally biased region" description="Basic and acidic residues" evidence="1">
    <location>
        <begin position="336"/>
        <end position="354"/>
    </location>
</feature>
<name>A0AAN6V594_9PEZI</name>
<comment type="caution">
    <text evidence="2">The sequence shown here is derived from an EMBL/GenBank/DDBJ whole genome shotgun (WGS) entry which is preliminary data.</text>
</comment>
<evidence type="ECO:0000256" key="1">
    <source>
        <dbReference type="SAM" id="MobiDB-lite"/>
    </source>
</evidence>
<organism evidence="2 3">
    <name type="scientific">Dichotomopilus funicola</name>
    <dbReference type="NCBI Taxonomy" id="1934379"/>
    <lineage>
        <taxon>Eukaryota</taxon>
        <taxon>Fungi</taxon>
        <taxon>Dikarya</taxon>
        <taxon>Ascomycota</taxon>
        <taxon>Pezizomycotina</taxon>
        <taxon>Sordariomycetes</taxon>
        <taxon>Sordariomycetidae</taxon>
        <taxon>Sordariales</taxon>
        <taxon>Chaetomiaceae</taxon>
        <taxon>Dichotomopilus</taxon>
    </lineage>
</organism>
<accession>A0AAN6V594</accession>
<evidence type="ECO:0000313" key="3">
    <source>
        <dbReference type="Proteomes" id="UP001302676"/>
    </source>
</evidence>
<keyword evidence="3" id="KW-1185">Reference proteome</keyword>
<dbReference type="GeneID" id="87813373"/>